<feature type="region of interest" description="Disordered" evidence="3">
    <location>
        <begin position="321"/>
        <end position="358"/>
    </location>
</feature>
<accession>A0A0D8XG75</accession>
<evidence type="ECO:0000259" key="4">
    <source>
        <dbReference type="Pfam" id="PF15070"/>
    </source>
</evidence>
<dbReference type="OrthoDB" id="5978643at2759"/>
<feature type="domain" description="Golgin subfamily A conserved" evidence="4">
    <location>
        <begin position="32"/>
        <end position="257"/>
    </location>
</feature>
<dbReference type="GO" id="GO:0005801">
    <property type="term" value="C:cis-Golgi network"/>
    <property type="evidence" value="ECO:0007669"/>
    <property type="project" value="TreeGrafter"/>
</dbReference>
<dbReference type="STRING" id="29172.A0A0D8XG75"/>
<reference evidence="6" key="2">
    <citation type="journal article" date="2016" name="Sci. Rep.">
        <title>Dictyocaulus viviparus genome, variome and transcriptome elucidate lungworm biology and support future intervention.</title>
        <authorList>
            <person name="McNulty S.N."/>
            <person name="Strube C."/>
            <person name="Rosa B.A."/>
            <person name="Martin J.C."/>
            <person name="Tyagi R."/>
            <person name="Choi Y.J."/>
            <person name="Wang Q."/>
            <person name="Hallsworth Pepin K."/>
            <person name="Zhang X."/>
            <person name="Ozersky P."/>
            <person name="Wilson R.K."/>
            <person name="Sternberg P.W."/>
            <person name="Gasser R.B."/>
            <person name="Mitreva M."/>
        </authorList>
    </citation>
    <scope>NUCLEOTIDE SEQUENCE [LARGE SCALE GENOMIC DNA]</scope>
    <source>
        <strain evidence="6">HannoverDv2000</strain>
    </source>
</reference>
<gene>
    <name evidence="5" type="ORF">DICVIV_11309</name>
</gene>
<evidence type="ECO:0000313" key="5">
    <source>
        <dbReference type="EMBL" id="KJH42697.1"/>
    </source>
</evidence>
<dbReference type="GO" id="GO:0032580">
    <property type="term" value="C:Golgi cisterna membrane"/>
    <property type="evidence" value="ECO:0007669"/>
    <property type="project" value="TreeGrafter"/>
</dbReference>
<dbReference type="Pfam" id="PF15070">
    <property type="entry name" value="GOLGA2L5"/>
    <property type="match status" value="1"/>
</dbReference>
<dbReference type="PANTHER" id="PTHR10881:SF46">
    <property type="entry name" value="GOLGIN SUBFAMILY A MEMBER 2"/>
    <property type="match status" value="1"/>
</dbReference>
<proteinExistence type="predicted"/>
<feature type="coiled-coil region" evidence="2">
    <location>
        <begin position="39"/>
        <end position="66"/>
    </location>
</feature>
<evidence type="ECO:0000256" key="3">
    <source>
        <dbReference type="SAM" id="MobiDB-lite"/>
    </source>
</evidence>
<keyword evidence="6" id="KW-1185">Reference proteome</keyword>
<feature type="region of interest" description="Disordered" evidence="3">
    <location>
        <begin position="1"/>
        <end position="37"/>
    </location>
</feature>
<dbReference type="GO" id="GO:0007030">
    <property type="term" value="P:Golgi organization"/>
    <property type="evidence" value="ECO:0007669"/>
    <property type="project" value="TreeGrafter"/>
</dbReference>
<sequence length="401" mass="45509">MEPVLHPSVSLEPSSLADEYDGSKFENRESTAEASRKREHILETKLEMANQELEEVRADLRRSHTRNEEMNQILRQNAEDENQNSIHVELGQAVARIHELASENQQLRENIEQMVVERSRLESSLLDNPPCFDVDSSPGTTAMNSALLSEPLNNQQQSKSSSGNEEWARLELEKRFAQAMQSNAELHEKVDELEHINLQLQLENDTIADHVVLYQHQRRLIRERLRVKDEHLAALEADKMKTLERCQELQRALMDVLGRTGVLKVSSLFAIWHNEYEIGVRGHSKLSMRKKVGRSYSHSTVDELSGDEDVIVNGSNIEVPFQSPNNSIDGSMLTNNIDMSSSSPNHQETQKKRSVISSSMWESDAAVRKILQIITDISNPPHPSASDRLHCTQCIGNLQTL</sequence>
<evidence type="ECO:0000313" key="6">
    <source>
        <dbReference type="Proteomes" id="UP000053766"/>
    </source>
</evidence>
<feature type="compositionally biased region" description="Basic and acidic residues" evidence="3">
    <location>
        <begin position="21"/>
        <end position="37"/>
    </location>
</feature>
<dbReference type="PANTHER" id="PTHR10881">
    <property type="entry name" value="GOLGIN SUBFAMILY A MEMBER-RELATED"/>
    <property type="match status" value="1"/>
</dbReference>
<dbReference type="AlphaFoldDB" id="A0A0D8XG75"/>
<name>A0A0D8XG75_DICVI</name>
<dbReference type="InterPro" id="IPR024858">
    <property type="entry name" value="GOLGA"/>
</dbReference>
<feature type="coiled-coil region" evidence="2">
    <location>
        <begin position="90"/>
        <end position="124"/>
    </location>
</feature>
<dbReference type="EMBL" id="KN716637">
    <property type="protein sequence ID" value="KJH42697.1"/>
    <property type="molecule type" value="Genomic_DNA"/>
</dbReference>
<reference evidence="5 6" key="1">
    <citation type="submission" date="2013-11" db="EMBL/GenBank/DDBJ databases">
        <title>Draft genome of the bovine lungworm Dictyocaulus viviparus.</title>
        <authorList>
            <person name="Mitreva M."/>
        </authorList>
    </citation>
    <scope>NUCLEOTIDE SEQUENCE [LARGE SCALE GENOMIC DNA]</scope>
    <source>
        <strain evidence="5 6">HannoverDv2000</strain>
    </source>
</reference>
<organism evidence="5 6">
    <name type="scientific">Dictyocaulus viviparus</name>
    <name type="common">Bovine lungworm</name>
    <dbReference type="NCBI Taxonomy" id="29172"/>
    <lineage>
        <taxon>Eukaryota</taxon>
        <taxon>Metazoa</taxon>
        <taxon>Ecdysozoa</taxon>
        <taxon>Nematoda</taxon>
        <taxon>Chromadorea</taxon>
        <taxon>Rhabditida</taxon>
        <taxon>Rhabditina</taxon>
        <taxon>Rhabditomorpha</taxon>
        <taxon>Strongyloidea</taxon>
        <taxon>Metastrongylidae</taxon>
        <taxon>Dictyocaulus</taxon>
    </lineage>
</organism>
<feature type="compositionally biased region" description="Polar residues" evidence="3">
    <location>
        <begin position="322"/>
        <end position="347"/>
    </location>
</feature>
<keyword evidence="1 2" id="KW-0175">Coiled coil</keyword>
<evidence type="ECO:0000256" key="1">
    <source>
        <dbReference type="ARBA" id="ARBA00023054"/>
    </source>
</evidence>
<dbReference type="InterPro" id="IPR043976">
    <property type="entry name" value="GOLGA_cons_dom"/>
</dbReference>
<protein>
    <recommendedName>
        <fullName evidence="4">Golgin subfamily A conserved domain-containing protein</fullName>
    </recommendedName>
</protein>
<dbReference type="GO" id="GO:0000137">
    <property type="term" value="C:Golgi cis cisterna"/>
    <property type="evidence" value="ECO:0007669"/>
    <property type="project" value="TreeGrafter"/>
</dbReference>
<feature type="coiled-coil region" evidence="2">
    <location>
        <begin position="169"/>
        <end position="203"/>
    </location>
</feature>
<evidence type="ECO:0000256" key="2">
    <source>
        <dbReference type="SAM" id="Coils"/>
    </source>
</evidence>
<dbReference type="Proteomes" id="UP000053766">
    <property type="component" value="Unassembled WGS sequence"/>
</dbReference>